<dbReference type="PANTHER" id="PTHR31424">
    <property type="entry name" value="PROTEIN CBG23806"/>
    <property type="match status" value="1"/>
</dbReference>
<comment type="caution">
    <text evidence="1">The sequence shown here is derived from an EMBL/GenBank/DDBJ whole genome shotgun (WGS) entry which is preliminary data.</text>
</comment>
<organism evidence="1 2">
    <name type="scientific">Rhizophagus irregularis</name>
    <dbReference type="NCBI Taxonomy" id="588596"/>
    <lineage>
        <taxon>Eukaryota</taxon>
        <taxon>Fungi</taxon>
        <taxon>Fungi incertae sedis</taxon>
        <taxon>Mucoromycota</taxon>
        <taxon>Glomeromycotina</taxon>
        <taxon>Glomeromycetes</taxon>
        <taxon>Glomerales</taxon>
        <taxon>Glomeraceae</taxon>
        <taxon>Rhizophagus</taxon>
    </lineage>
</organism>
<evidence type="ECO:0000313" key="2">
    <source>
        <dbReference type="Proteomes" id="UP000232722"/>
    </source>
</evidence>
<accession>A0A2N0P9E0</accession>
<dbReference type="EMBL" id="LLXJ01001190">
    <property type="protein sequence ID" value="PKC03417.1"/>
    <property type="molecule type" value="Genomic_DNA"/>
</dbReference>
<name>A0A2N0P9E0_9GLOM</name>
<sequence>MFERSLNCKTKYISNSKKINQNPSTKLSGPQLFGFDIEPLYYACSQIGFQPITAGTKDKQKRSLKKITSQSQQNKRFKSFGEDMHKAVDELIIKYKLTNVSGESIIHLQQIGFDYKENQVCIKFKDPDPMAIQTRLDAIVRVCDEALLSRDGYRHLAAAVPSLFREYLVADRQNKINELINTQINVKIFNIDQDINQINDHDSDVHTGDILVNNYEVGNEAYRSLSILLKVLIPVWKGGKNPVIISGDTLYIKLGGDSRNVERKQNHVMITFCLLNEKDNVLKPDHQYSICLYIGKEKYEILDKVGKIFAVQLADLKESGIIDGDDVHWPIKFYFSGDWKFTYIIIGLNVLNSEYFYLFCECDAKSRHNMDLSWPPTGNIRGKKRVSLFPVVDLHSYIPDELHILLRISDILMECLFRDLFKKNDFERNFKEKIEKKMNDLNIHFEFYHGGSARDNWNWTSLMGPDKKKMLQHFPVSEFIPEIRGVDIEILWRKFYQLYEVLKKPSHTEEEISKFEEDVKNWVRTFCRPTIGQMNSATSIPGLYRKEDVTPYMHMLTMHVPYCMRQLKEKGLSLRLFSTSSIEKKNHNQVKLFFRGTTMGGGDIIEVSQISPYDEIMIKKNRNTSTNRSTYDD</sequence>
<reference evidence="1 2" key="1">
    <citation type="submission" date="2016-04" db="EMBL/GenBank/DDBJ databases">
        <title>Genome analyses suggest a sexual origin of heterokaryosis in a supposedly ancient asexual fungus.</title>
        <authorList>
            <person name="Ropars J."/>
            <person name="Sedzielewska K."/>
            <person name="Noel J."/>
            <person name="Charron P."/>
            <person name="Farinelli L."/>
            <person name="Marton T."/>
            <person name="Kruger M."/>
            <person name="Pelin A."/>
            <person name="Brachmann A."/>
            <person name="Corradi N."/>
        </authorList>
    </citation>
    <scope>NUCLEOTIDE SEQUENCE [LARGE SCALE GENOMIC DNA]</scope>
    <source>
        <strain evidence="1 2">A5</strain>
    </source>
</reference>
<reference evidence="1 2" key="2">
    <citation type="submission" date="2017-09" db="EMBL/GenBank/DDBJ databases">
        <title>Extensive intraspecific genome diversity in a model arbuscular mycorrhizal fungus.</title>
        <authorList>
            <person name="Chen E.C."/>
            <person name="Morin E."/>
            <person name="Beaudet D."/>
            <person name="Noel J."/>
            <person name="Ndikumana S."/>
            <person name="Charron P."/>
            <person name="St-Onge C."/>
            <person name="Giorgi J."/>
            <person name="Grigoriev I.V."/>
            <person name="Roux C."/>
            <person name="Martin F.M."/>
            <person name="Corradi N."/>
        </authorList>
    </citation>
    <scope>NUCLEOTIDE SEQUENCE [LARGE SCALE GENOMIC DNA]</scope>
    <source>
        <strain evidence="1 2">A5</strain>
    </source>
</reference>
<dbReference type="AlphaFoldDB" id="A0A2N0P9E0"/>
<gene>
    <name evidence="1" type="ORF">RhiirA5_451411</name>
</gene>
<dbReference type="VEuPathDB" id="FungiDB:RhiirA1_469493"/>
<dbReference type="PANTHER" id="PTHR31424:SF5">
    <property type="entry name" value="APPLE DOMAIN-CONTAINING PROTEIN"/>
    <property type="match status" value="1"/>
</dbReference>
<dbReference type="VEuPathDB" id="FungiDB:RhiirFUN_000826"/>
<protein>
    <submittedName>
        <fullName evidence="1">Uncharacterized protein</fullName>
    </submittedName>
</protein>
<evidence type="ECO:0000313" key="1">
    <source>
        <dbReference type="EMBL" id="PKC03417.1"/>
    </source>
</evidence>
<dbReference type="Proteomes" id="UP000232722">
    <property type="component" value="Unassembled WGS sequence"/>
</dbReference>
<proteinExistence type="predicted"/>
<dbReference type="VEuPathDB" id="FungiDB:FUN_007377"/>